<protein>
    <submittedName>
        <fullName evidence="2">Uncharacterized protein</fullName>
    </submittedName>
</protein>
<dbReference type="EMBL" id="JAPDFW010000022">
    <property type="protein sequence ID" value="KAJ5079882.1"/>
    <property type="molecule type" value="Genomic_DNA"/>
</dbReference>
<dbReference type="Proteomes" id="UP001149090">
    <property type="component" value="Unassembled WGS sequence"/>
</dbReference>
<accession>A0A9Q0LVZ4</accession>
<sequence length="399" mass="46188">MNQNDQNQEEIFATISSTAKKQLNQLVVQYFSQGGAKFLVEILKNPEVSTEIIKSELDQQNEERQSNRILVVSTERIGLFLGENEEYSLPYNSDLNILMDEFNANVVKLVISPQNLAYLKLPNQSQRYILKKLFDMFYNYRGTYVEMVPVRGDIIGVKAESRAVINRCFEKRSATFQVELEYQLKNRKKISESGDKTTFLRIDPNQIVLAQIQKDPILFDWENDNTKLFKVAGENKKLLLVDYVLKCSSEVTREIIFQLFYKFSSIAIKINEPSAENVFSEKGGTSSLFSEIKSSEFNAFGDFFNPAEEDELESNEQNFNQNSFINFDSRKSHPFFVSEKMVEGFDEKDNPNYEAFDRSYIKFFEHFPSPSIKFSQTDSQKENQLDGSDSEIDDDILKK</sequence>
<comment type="caution">
    <text evidence="2">The sequence shown here is derived from an EMBL/GenBank/DDBJ whole genome shotgun (WGS) entry which is preliminary data.</text>
</comment>
<feature type="compositionally biased region" description="Acidic residues" evidence="1">
    <location>
        <begin position="388"/>
        <end position="399"/>
    </location>
</feature>
<evidence type="ECO:0000313" key="3">
    <source>
        <dbReference type="Proteomes" id="UP001149090"/>
    </source>
</evidence>
<evidence type="ECO:0000313" key="2">
    <source>
        <dbReference type="EMBL" id="KAJ5079882.1"/>
    </source>
</evidence>
<name>A0A9Q0LVZ4_ANAIG</name>
<proteinExistence type="predicted"/>
<keyword evidence="3" id="KW-1185">Reference proteome</keyword>
<feature type="region of interest" description="Disordered" evidence="1">
    <location>
        <begin position="371"/>
        <end position="399"/>
    </location>
</feature>
<organism evidence="2 3">
    <name type="scientific">Anaeramoeba ignava</name>
    <name type="common">Anaerobic marine amoeba</name>
    <dbReference type="NCBI Taxonomy" id="1746090"/>
    <lineage>
        <taxon>Eukaryota</taxon>
        <taxon>Metamonada</taxon>
        <taxon>Anaeramoebidae</taxon>
        <taxon>Anaeramoeba</taxon>
    </lineage>
</organism>
<dbReference type="AlphaFoldDB" id="A0A9Q0LVZ4"/>
<reference evidence="2" key="1">
    <citation type="submission" date="2022-10" db="EMBL/GenBank/DDBJ databases">
        <title>Novel sulphate-reducing endosymbionts in the free-living metamonad Anaeramoeba.</title>
        <authorList>
            <person name="Jerlstrom-Hultqvist J."/>
            <person name="Cepicka I."/>
            <person name="Gallot-Lavallee L."/>
            <person name="Salas-Leiva D."/>
            <person name="Curtis B.A."/>
            <person name="Zahonova K."/>
            <person name="Pipaliya S."/>
            <person name="Dacks J."/>
            <person name="Roger A.J."/>
        </authorList>
    </citation>
    <scope>NUCLEOTIDE SEQUENCE</scope>
    <source>
        <strain evidence="2">BMAN</strain>
    </source>
</reference>
<evidence type="ECO:0000256" key="1">
    <source>
        <dbReference type="SAM" id="MobiDB-lite"/>
    </source>
</evidence>
<gene>
    <name evidence="2" type="ORF">M0811_04195</name>
</gene>